<evidence type="ECO:0008006" key="4">
    <source>
        <dbReference type="Google" id="ProtNLM"/>
    </source>
</evidence>
<evidence type="ECO:0000256" key="1">
    <source>
        <dbReference type="SAM" id="Phobius"/>
    </source>
</evidence>
<evidence type="ECO:0000313" key="2">
    <source>
        <dbReference type="EMBL" id="SEI52061.1"/>
    </source>
</evidence>
<keyword evidence="1" id="KW-0472">Membrane</keyword>
<keyword evidence="1" id="KW-0812">Transmembrane</keyword>
<feature type="transmembrane region" description="Helical" evidence="1">
    <location>
        <begin position="102"/>
        <end position="119"/>
    </location>
</feature>
<gene>
    <name evidence="2" type="ORF">SAMN04487995_1109</name>
</gene>
<feature type="transmembrane region" description="Helical" evidence="1">
    <location>
        <begin position="186"/>
        <end position="207"/>
    </location>
</feature>
<dbReference type="AlphaFoldDB" id="A0A1H6R8B1"/>
<accession>A0A1H6R8B1</accession>
<name>A0A1H6R8B1_9BACT</name>
<feature type="transmembrane region" description="Helical" evidence="1">
    <location>
        <begin position="238"/>
        <end position="257"/>
    </location>
</feature>
<sequence length="391" mass="45399">MAGQYKWYLILLFFLATTLLLQVCARYQYLPITNHFVYDSYTYELRVLYERNIDTFADAFTSLNSLFYRIGPFIFILINTILLLCCVYLCKVFAVISEKSVSLARFIIVFNPYLLIGAVGPNKETFLVFLSLLCFYLYFQRLQTLKFLAFMVAVSALFVRPVFGLTLIITILITPLTYAVKNPVNVFLIILLGYFTINSIPPINIFITEFQGEELYSFQTSNLYEIALFLKVMNQNPILQFPAFAIKTCLILFTPIVRPNSFFSIPYPILDVGYTLMAYALFPCNFALIITFLNKKIVSLTAVNRETQILFIYTLIGILTTIINSNITFRYIFPYSPMIVSLFYLHSLKIRNRILILSLCLIILTFTITLIFLKRDFEMDNSIIPQFMSWF</sequence>
<feature type="transmembrane region" description="Helical" evidence="1">
    <location>
        <begin position="66"/>
        <end position="90"/>
    </location>
</feature>
<feature type="transmembrane region" description="Helical" evidence="1">
    <location>
        <begin position="310"/>
        <end position="333"/>
    </location>
</feature>
<organism evidence="2 3">
    <name type="scientific">Dyadobacter koreensis</name>
    <dbReference type="NCBI Taxonomy" id="408657"/>
    <lineage>
        <taxon>Bacteria</taxon>
        <taxon>Pseudomonadati</taxon>
        <taxon>Bacteroidota</taxon>
        <taxon>Cytophagia</taxon>
        <taxon>Cytophagales</taxon>
        <taxon>Spirosomataceae</taxon>
        <taxon>Dyadobacter</taxon>
    </lineage>
</organism>
<proteinExistence type="predicted"/>
<feature type="transmembrane region" description="Helical" evidence="1">
    <location>
        <begin position="277"/>
        <end position="298"/>
    </location>
</feature>
<evidence type="ECO:0000313" key="3">
    <source>
        <dbReference type="Proteomes" id="UP000199532"/>
    </source>
</evidence>
<reference evidence="2 3" key="1">
    <citation type="submission" date="2016-10" db="EMBL/GenBank/DDBJ databases">
        <authorList>
            <person name="de Groot N.N."/>
        </authorList>
    </citation>
    <scope>NUCLEOTIDE SEQUENCE [LARGE SCALE GENOMIC DNA]</scope>
    <source>
        <strain evidence="2 3">DSM 19938</strain>
    </source>
</reference>
<feature type="transmembrane region" description="Helical" evidence="1">
    <location>
        <begin position="353"/>
        <end position="373"/>
    </location>
</feature>
<feature type="transmembrane region" description="Helical" evidence="1">
    <location>
        <begin position="147"/>
        <end position="174"/>
    </location>
</feature>
<feature type="transmembrane region" description="Helical" evidence="1">
    <location>
        <begin position="125"/>
        <end position="140"/>
    </location>
</feature>
<keyword evidence="3" id="KW-1185">Reference proteome</keyword>
<keyword evidence="1" id="KW-1133">Transmembrane helix</keyword>
<dbReference type="EMBL" id="FNXY01000002">
    <property type="protein sequence ID" value="SEI52061.1"/>
    <property type="molecule type" value="Genomic_DNA"/>
</dbReference>
<dbReference type="Proteomes" id="UP000199532">
    <property type="component" value="Unassembled WGS sequence"/>
</dbReference>
<dbReference type="STRING" id="408657.SAMN04487995_1109"/>
<protein>
    <recommendedName>
        <fullName evidence="4">EpsG family protein</fullName>
    </recommendedName>
</protein>